<keyword evidence="5 8" id="KW-1133">Transmembrane helix</keyword>
<evidence type="ECO:0000256" key="5">
    <source>
        <dbReference type="ARBA" id="ARBA00022989"/>
    </source>
</evidence>
<dbReference type="RefSeq" id="WP_262688091.1">
    <property type="nucleotide sequence ID" value="NZ_JAOQIO010000115.1"/>
</dbReference>
<feature type="region of interest" description="Disordered" evidence="7">
    <location>
        <begin position="638"/>
        <end position="663"/>
    </location>
</feature>
<dbReference type="Gene3D" id="3.40.720.10">
    <property type="entry name" value="Alkaline Phosphatase, subunit A"/>
    <property type="match status" value="1"/>
</dbReference>
<feature type="transmembrane region" description="Helical" evidence="8">
    <location>
        <begin position="133"/>
        <end position="154"/>
    </location>
</feature>
<proteinExistence type="predicted"/>
<comment type="pathway">
    <text evidence="2">Cell wall biogenesis; lipoteichoic acid biosynthesis.</text>
</comment>
<evidence type="ECO:0000256" key="8">
    <source>
        <dbReference type="SAM" id="Phobius"/>
    </source>
</evidence>
<evidence type="ECO:0000256" key="6">
    <source>
        <dbReference type="ARBA" id="ARBA00023136"/>
    </source>
</evidence>
<dbReference type="InterPro" id="IPR050448">
    <property type="entry name" value="OpgB/LTA_synthase_biosynth"/>
</dbReference>
<dbReference type="Proteomes" id="UP001652445">
    <property type="component" value="Unassembled WGS sequence"/>
</dbReference>
<sequence length="663" mass="74715">MRRFKDKKHVKSSPNWQWSSFWTFITCIIMPLVLVFGVEYIQRGSLNETWIWFVQNPKLVAMNALLDLFVLLLIYVLAGNLLFSVALALLLLCTMSFVSYFKVKLIGEPFFPWDIFLNKESMNILPLVTNKSALLRIGTMLGVVLMLIILSFKLPKMRLRIGGTRIVVGVLAAAALYSFGVNAPLASQLMDKMGANEIVWNQSENYGNNGMSLAFTMNVKNAIVPKPSGYDDPSMANLAQSLLKNQAGVQTASAKISADQAVQPNVIFIMNEAFWDPTLLPGVEFSKDPLPTVHRLQQESTSGYLLSPQFGGGTSNVEYEVLTGQSMSFLPAGSIPYQQYISKPIPSLAGYFEEQGYKSMAIHSYEGWFWNRENVYKQMGFESFMSKDQFQNPQYKGDFISDDEVANSIIQQVDNTKQPNFIYAVTMQNHGPYDDNRYGTNEIQANGTMTPDAKNTLETYTQGVYDADASLQKLIEHFTETGQPTVIVFYGDHLPMLGYDYDVYAQTGFIQSSKSEQWSLDDLRRMHSVPFVTWSNVDLPKEQIPVLSNSFLGAYMLNQMGMELPATLAYNEELSRKMPAMLRNLVVDADQNMYRAVPDNLKDDVNKYQLMQYDTLFGKQYLAKSMDSPYLQPSVMPNYNQEFAEQASTDVDDSLSASGDENP</sequence>
<feature type="transmembrane region" description="Helical" evidence="8">
    <location>
        <begin position="61"/>
        <end position="78"/>
    </location>
</feature>
<feature type="transmembrane region" description="Helical" evidence="8">
    <location>
        <begin position="166"/>
        <end position="185"/>
    </location>
</feature>
<name>A0ABT2URL9_9BACL</name>
<feature type="transmembrane region" description="Helical" evidence="8">
    <location>
        <begin position="21"/>
        <end position="41"/>
    </location>
</feature>
<dbReference type="PANTHER" id="PTHR47371">
    <property type="entry name" value="LIPOTEICHOIC ACID SYNTHASE"/>
    <property type="match status" value="1"/>
</dbReference>
<dbReference type="CDD" id="cd16015">
    <property type="entry name" value="LTA_synthase"/>
    <property type="match status" value="1"/>
</dbReference>
<evidence type="ECO:0000256" key="3">
    <source>
        <dbReference type="ARBA" id="ARBA00022475"/>
    </source>
</evidence>
<dbReference type="InterPro" id="IPR017850">
    <property type="entry name" value="Alkaline_phosphatase_core_sf"/>
</dbReference>
<dbReference type="EMBL" id="JAOQIO010000115">
    <property type="protein sequence ID" value="MCU6797280.1"/>
    <property type="molecule type" value="Genomic_DNA"/>
</dbReference>
<gene>
    <name evidence="10" type="ORF">OB236_34640</name>
</gene>
<evidence type="ECO:0000313" key="11">
    <source>
        <dbReference type="Proteomes" id="UP001652445"/>
    </source>
</evidence>
<evidence type="ECO:0000256" key="4">
    <source>
        <dbReference type="ARBA" id="ARBA00022692"/>
    </source>
</evidence>
<comment type="caution">
    <text evidence="10">The sequence shown here is derived from an EMBL/GenBank/DDBJ whole genome shotgun (WGS) entry which is preliminary data.</text>
</comment>
<dbReference type="PANTHER" id="PTHR47371:SF3">
    <property type="entry name" value="PHOSPHOGLYCEROL TRANSFERASE I"/>
    <property type="match status" value="1"/>
</dbReference>
<keyword evidence="3" id="KW-1003">Cell membrane</keyword>
<organism evidence="10 11">
    <name type="scientific">Paenibacillus baimaensis</name>
    <dbReference type="NCBI Taxonomy" id="2982185"/>
    <lineage>
        <taxon>Bacteria</taxon>
        <taxon>Bacillati</taxon>
        <taxon>Bacillota</taxon>
        <taxon>Bacilli</taxon>
        <taxon>Bacillales</taxon>
        <taxon>Paenibacillaceae</taxon>
        <taxon>Paenibacillus</taxon>
    </lineage>
</organism>
<evidence type="ECO:0000256" key="1">
    <source>
        <dbReference type="ARBA" id="ARBA00004651"/>
    </source>
</evidence>
<reference evidence="10 11" key="1">
    <citation type="submission" date="2022-09" db="EMBL/GenBank/DDBJ databases">
        <authorList>
            <person name="Han X.L."/>
            <person name="Wang Q."/>
            <person name="Lu T."/>
        </authorList>
    </citation>
    <scope>NUCLEOTIDE SEQUENCE [LARGE SCALE GENOMIC DNA]</scope>
    <source>
        <strain evidence="10 11">WQ 127069</strain>
    </source>
</reference>
<dbReference type="InterPro" id="IPR000917">
    <property type="entry name" value="Sulfatase_N"/>
</dbReference>
<dbReference type="Pfam" id="PF00884">
    <property type="entry name" value="Sulfatase"/>
    <property type="match status" value="1"/>
</dbReference>
<keyword evidence="4 8" id="KW-0812">Transmembrane</keyword>
<evidence type="ECO:0000259" key="9">
    <source>
        <dbReference type="Pfam" id="PF00884"/>
    </source>
</evidence>
<keyword evidence="11" id="KW-1185">Reference proteome</keyword>
<feature type="transmembrane region" description="Helical" evidence="8">
    <location>
        <begin position="85"/>
        <end position="103"/>
    </location>
</feature>
<evidence type="ECO:0000256" key="2">
    <source>
        <dbReference type="ARBA" id="ARBA00004936"/>
    </source>
</evidence>
<keyword evidence="6 8" id="KW-0472">Membrane</keyword>
<comment type="subcellular location">
    <subcellularLocation>
        <location evidence="1">Cell membrane</location>
        <topology evidence="1">Multi-pass membrane protein</topology>
    </subcellularLocation>
</comment>
<evidence type="ECO:0000256" key="7">
    <source>
        <dbReference type="SAM" id="MobiDB-lite"/>
    </source>
</evidence>
<dbReference type="SUPFAM" id="SSF53649">
    <property type="entry name" value="Alkaline phosphatase-like"/>
    <property type="match status" value="1"/>
</dbReference>
<evidence type="ECO:0000313" key="10">
    <source>
        <dbReference type="EMBL" id="MCU6797280.1"/>
    </source>
</evidence>
<accession>A0ABT2URL9</accession>
<feature type="domain" description="Sulfatase N-terminal" evidence="9">
    <location>
        <begin position="264"/>
        <end position="561"/>
    </location>
</feature>
<protein>
    <submittedName>
        <fullName evidence="10">LTA synthase family protein</fullName>
    </submittedName>
</protein>